<feature type="signal peptide" evidence="2">
    <location>
        <begin position="1"/>
        <end position="39"/>
    </location>
</feature>
<accession>A0LGU6</accession>
<dbReference type="Proteomes" id="UP000001784">
    <property type="component" value="Chromosome"/>
</dbReference>
<keyword evidence="5" id="KW-1185">Reference proteome</keyword>
<proteinExistence type="predicted"/>
<evidence type="ECO:0000259" key="3">
    <source>
        <dbReference type="PROSITE" id="PS50853"/>
    </source>
</evidence>
<evidence type="ECO:0000256" key="1">
    <source>
        <dbReference type="SAM" id="MobiDB-lite"/>
    </source>
</evidence>
<name>A0LGU6_SYNFM</name>
<sequence precursor="true">MAERKPLPGPTTKFRRIRRLTTFLVALAAALSIAPDVFPASVTLSWNPVSFKNLRGYKIYCGTSHRNYSRRVTLGKATSGTVRNLVKGRTYYFAVTSYAAGVESGFSKEVVFPPNEAPIHDKRLQTGDSGDTPDTPASEGAFELQVLSGTDPPAPGVNDAGGDSVAAPDFGGIQPHESVYLEAEAGALEVPLETGVTTSGTGFIRVPLGREPVSDPLREGGTATYAFTVTAAGDYTFWGREYCPYSTRNSFFVSVDSGPFLTWNTAIVNGWLWDQVRDGSSGSPLKLRLRAGDHTLRIKQKEDGTRLDKILITSVPQPFPSTLYCAVSRGVPGRWSITDSDPPGAKVLSVFDDERGGPVTELSGSETANAFRLGGRDLDGWHNTRQFVLEWSMKFSEDYVVSVHLQTTDGYREIRYKPLVGNGPGDDRTIDCGLGPGTLDGDWHTFARHLQKDLSRAQPGVKILEVNGFSVRGSGRIDNVRLGAGR</sequence>
<feature type="domain" description="Fibronectin type-III" evidence="3">
    <location>
        <begin position="27"/>
        <end position="117"/>
    </location>
</feature>
<dbReference type="InParanoid" id="A0LGU6"/>
<dbReference type="CDD" id="cd00063">
    <property type="entry name" value="FN3"/>
    <property type="match status" value="1"/>
</dbReference>
<evidence type="ECO:0000313" key="5">
    <source>
        <dbReference type="Proteomes" id="UP000001784"/>
    </source>
</evidence>
<dbReference type="PROSITE" id="PS50853">
    <property type="entry name" value="FN3"/>
    <property type="match status" value="1"/>
</dbReference>
<feature type="chain" id="PRO_5002626207" evidence="2">
    <location>
        <begin position="40"/>
        <end position="486"/>
    </location>
</feature>
<dbReference type="HOGENOM" id="CLU_561313_0_0_7"/>
<protein>
    <submittedName>
        <fullName evidence="4">Fibronectin, type III domain protein</fullName>
    </submittedName>
</protein>
<organism evidence="4 5">
    <name type="scientific">Syntrophobacter fumaroxidans (strain DSM 10017 / MPOB)</name>
    <dbReference type="NCBI Taxonomy" id="335543"/>
    <lineage>
        <taxon>Bacteria</taxon>
        <taxon>Pseudomonadati</taxon>
        <taxon>Thermodesulfobacteriota</taxon>
        <taxon>Syntrophobacteria</taxon>
        <taxon>Syntrophobacterales</taxon>
        <taxon>Syntrophobacteraceae</taxon>
        <taxon>Syntrophobacter</taxon>
    </lineage>
</organism>
<dbReference type="EMBL" id="CP000478">
    <property type="protein sequence ID" value="ABK16648.1"/>
    <property type="molecule type" value="Genomic_DNA"/>
</dbReference>
<dbReference type="InterPro" id="IPR003961">
    <property type="entry name" value="FN3_dom"/>
</dbReference>
<dbReference type="RefSeq" id="WP_011697819.1">
    <property type="nucleotide sequence ID" value="NC_008554.1"/>
</dbReference>
<dbReference type="AlphaFoldDB" id="A0LGU6"/>
<dbReference type="OrthoDB" id="5485398at2"/>
<evidence type="ECO:0000256" key="2">
    <source>
        <dbReference type="SAM" id="SignalP"/>
    </source>
</evidence>
<evidence type="ECO:0000313" key="4">
    <source>
        <dbReference type="EMBL" id="ABK16648.1"/>
    </source>
</evidence>
<dbReference type="Pfam" id="PF00041">
    <property type="entry name" value="fn3"/>
    <property type="match status" value="1"/>
</dbReference>
<keyword evidence="2" id="KW-0732">Signal</keyword>
<dbReference type="STRING" id="335543.Sfum_0952"/>
<dbReference type="InterPro" id="IPR013783">
    <property type="entry name" value="Ig-like_fold"/>
</dbReference>
<feature type="region of interest" description="Disordered" evidence="1">
    <location>
        <begin position="118"/>
        <end position="138"/>
    </location>
</feature>
<reference evidence="4 5" key="1">
    <citation type="submission" date="2006-10" db="EMBL/GenBank/DDBJ databases">
        <title>Complete sequence of Syntrophobacter fumaroxidans MPOB.</title>
        <authorList>
            <consortium name="US DOE Joint Genome Institute"/>
            <person name="Copeland A."/>
            <person name="Lucas S."/>
            <person name="Lapidus A."/>
            <person name="Barry K."/>
            <person name="Detter J.C."/>
            <person name="Glavina del Rio T."/>
            <person name="Hammon N."/>
            <person name="Israni S."/>
            <person name="Pitluck S."/>
            <person name="Goltsman E.G."/>
            <person name="Martinez M."/>
            <person name="Schmutz J."/>
            <person name="Larimer F."/>
            <person name="Land M."/>
            <person name="Hauser L."/>
            <person name="Kyrpides N."/>
            <person name="Kim E."/>
            <person name="Boone D.R."/>
            <person name="Brockman F."/>
            <person name="Culley D."/>
            <person name="Ferry J."/>
            <person name="Gunsalus R."/>
            <person name="McInerney M.J."/>
            <person name="Morrison M."/>
            <person name="Plugge C."/>
            <person name="Rohlin L."/>
            <person name="Scholten J."/>
            <person name="Sieber J."/>
            <person name="Stams A.J.M."/>
            <person name="Worm P."/>
            <person name="Henstra A.M."/>
            <person name="Richardson P."/>
        </authorList>
    </citation>
    <scope>NUCLEOTIDE SEQUENCE [LARGE SCALE GENOMIC DNA]</scope>
    <source>
        <strain evidence="5">DSM 10017 / MPOB</strain>
    </source>
</reference>
<dbReference type="Gene3D" id="2.60.40.10">
    <property type="entry name" value="Immunoglobulins"/>
    <property type="match status" value="1"/>
</dbReference>
<dbReference type="InterPro" id="IPR036116">
    <property type="entry name" value="FN3_sf"/>
</dbReference>
<dbReference type="KEGG" id="sfu:Sfum_0952"/>
<dbReference type="SUPFAM" id="SSF49265">
    <property type="entry name" value="Fibronectin type III"/>
    <property type="match status" value="1"/>
</dbReference>
<dbReference type="Gene3D" id="2.60.120.260">
    <property type="entry name" value="Galactose-binding domain-like"/>
    <property type="match status" value="1"/>
</dbReference>
<dbReference type="CDD" id="cd02795">
    <property type="entry name" value="CBM6-CBM35-CBM36_like"/>
    <property type="match status" value="1"/>
</dbReference>
<gene>
    <name evidence="4" type="ordered locus">Sfum_0952</name>
</gene>
<dbReference type="eggNOG" id="COG4447">
    <property type="taxonomic scope" value="Bacteria"/>
</dbReference>